<keyword evidence="1" id="KW-0472">Membrane</keyword>
<sequence length="996" mass="103429">MVDLFQSLRPKWLVPGRSKLANLLITFYDAQDFSEEHHTGEFIAEAIYEWALKIGPQKLVAVITDNAPAMVKARRLFVEKEGMGHIIPIRCHMHGVNLCLEGVLVGEFAKNISSQGQVVATFIRASPIAAAKVAAAAKQLNMQGTVLSGNSTRFTSVMCCCIGSGRLQQFRKHSLGCHAITGCIWGQLSQLIEKAKEIMQTRRLTRVRTSLSTLVSKPRRIMIKAAAASSAALRIDAGSLSGTQAARSLSQTDEVYFGGNSVTPVQQNTSSPLDSLIVYQRSGLNGSPCRLPAVYNWTLITNCTTLSTVPNVCFVQGSDAIQPCGPFTSKNSSTAAALVATNKFAGDGYEGAMCSFALDEENTTACNQNLTCTPMPTGPLASSACRLPVYYEGNLITNCTGSGWPGPQCFSEGLDVQVTCGDTSNNISMAAILNGGVNGGPQLDGQDGSLCMLSDFANNCRSGLMCVNPTSGVLAGTGVGYCASRSAPPASPPPSPPSNAPVLNLTMIQGVAPIPDQQCFTEGLVKAQTCAPSPNTRKALSAVLTSGASGIDGGIGSLCPATSVKDLQPTSCKDGLSCEALGGPLYGVNLGYCTLNTSANSTEVSAPAPSPAQDTLMYVARRFTTDYDRCRLPIVYKGELLTDCTPVANATGSTACFTEGLETFGTCAPNPEMRTITIENFLDNGGPDGQEGSLCSLQNDTDRSTTAFPCNSNLTCTSPPPNTLLYGTQLGFCADLQGVLGTQQAVMALSALDTTERFTKGGQQCRLPLVYQGELLTDCSTSLGAKQPACFVDGSDQPETCAASAAEASDVNSTSAAEMLASGAVGFTGQTGSLCLPSGDASLTCGEQLACTPLLAATTQQNTGLLQSGFGFCNLRPQSSQSPVPPGPSDTSNSGGGDRVCGGGCIAGLVIAAVACAAAIGVLVGLIWHRRERRMAGAAAAAGDYGRFQDGALPTSVGLMKLASLPSAPDPKLQRGTSFLNEADAFDGKTVELTPA</sequence>
<organism evidence="3 4">
    <name type="scientific">Symbiochloris irregularis</name>
    <dbReference type="NCBI Taxonomy" id="706552"/>
    <lineage>
        <taxon>Eukaryota</taxon>
        <taxon>Viridiplantae</taxon>
        <taxon>Chlorophyta</taxon>
        <taxon>core chlorophytes</taxon>
        <taxon>Trebouxiophyceae</taxon>
        <taxon>Trebouxiales</taxon>
        <taxon>Trebouxiaceae</taxon>
        <taxon>Symbiochloris</taxon>
    </lineage>
</organism>
<proteinExistence type="predicted"/>
<evidence type="ECO:0000313" key="3">
    <source>
        <dbReference type="EMBL" id="KAK9810965.1"/>
    </source>
</evidence>
<dbReference type="EMBL" id="JALJOQ010000012">
    <property type="protein sequence ID" value="KAK9810965.1"/>
    <property type="molecule type" value="Genomic_DNA"/>
</dbReference>
<dbReference type="InterPro" id="IPR007021">
    <property type="entry name" value="DUF659"/>
</dbReference>
<comment type="caution">
    <text evidence="3">The sequence shown here is derived from an EMBL/GenBank/DDBJ whole genome shotgun (WGS) entry which is preliminary data.</text>
</comment>
<dbReference type="InterPro" id="IPR012337">
    <property type="entry name" value="RNaseH-like_sf"/>
</dbReference>
<dbReference type="AlphaFoldDB" id="A0AAW1PR99"/>
<dbReference type="Proteomes" id="UP001465755">
    <property type="component" value="Unassembled WGS sequence"/>
</dbReference>
<dbReference type="Pfam" id="PF04937">
    <property type="entry name" value="DUF659"/>
    <property type="match status" value="1"/>
</dbReference>
<accession>A0AAW1PR99</accession>
<keyword evidence="1" id="KW-0812">Transmembrane</keyword>
<keyword evidence="4" id="KW-1185">Reference proteome</keyword>
<evidence type="ECO:0000256" key="1">
    <source>
        <dbReference type="SAM" id="Phobius"/>
    </source>
</evidence>
<protein>
    <recommendedName>
        <fullName evidence="2">DUF659 domain-containing protein</fullName>
    </recommendedName>
</protein>
<keyword evidence="1" id="KW-1133">Transmembrane helix</keyword>
<feature type="domain" description="DUF659" evidence="2">
    <location>
        <begin position="26"/>
        <end position="115"/>
    </location>
</feature>
<name>A0AAW1PR99_9CHLO</name>
<evidence type="ECO:0000313" key="4">
    <source>
        <dbReference type="Proteomes" id="UP001465755"/>
    </source>
</evidence>
<feature type="transmembrane region" description="Helical" evidence="1">
    <location>
        <begin position="906"/>
        <end position="928"/>
    </location>
</feature>
<gene>
    <name evidence="3" type="ORF">WJX73_001482</name>
</gene>
<reference evidence="3 4" key="1">
    <citation type="journal article" date="2024" name="Nat. Commun.">
        <title>Phylogenomics reveals the evolutionary origins of lichenization in chlorophyte algae.</title>
        <authorList>
            <person name="Puginier C."/>
            <person name="Libourel C."/>
            <person name="Otte J."/>
            <person name="Skaloud P."/>
            <person name="Haon M."/>
            <person name="Grisel S."/>
            <person name="Petersen M."/>
            <person name="Berrin J.G."/>
            <person name="Delaux P.M."/>
            <person name="Dal Grande F."/>
            <person name="Keller J."/>
        </authorList>
    </citation>
    <scope>NUCLEOTIDE SEQUENCE [LARGE SCALE GENOMIC DNA]</scope>
    <source>
        <strain evidence="3 4">SAG 2036</strain>
    </source>
</reference>
<evidence type="ECO:0000259" key="2">
    <source>
        <dbReference type="Pfam" id="PF04937"/>
    </source>
</evidence>
<dbReference type="SUPFAM" id="SSF53098">
    <property type="entry name" value="Ribonuclease H-like"/>
    <property type="match status" value="1"/>
</dbReference>